<proteinExistence type="predicted"/>
<dbReference type="EMBL" id="OX365763">
    <property type="protein sequence ID" value="CAI4039197.1"/>
    <property type="molecule type" value="Genomic_DNA"/>
</dbReference>
<organism evidence="3 4">
    <name type="scientific">Saccharomyces mikatae IFO 1815</name>
    <dbReference type="NCBI Taxonomy" id="226126"/>
    <lineage>
        <taxon>Eukaryota</taxon>
        <taxon>Fungi</taxon>
        <taxon>Dikarya</taxon>
        <taxon>Ascomycota</taxon>
        <taxon>Saccharomycotina</taxon>
        <taxon>Saccharomycetes</taxon>
        <taxon>Saccharomycetales</taxon>
        <taxon>Saccharomycetaceae</taxon>
        <taxon>Saccharomyces</taxon>
    </lineage>
</organism>
<feature type="domain" description="FHA" evidence="2">
    <location>
        <begin position="23"/>
        <end position="107"/>
    </location>
</feature>
<dbReference type="AlphaFoldDB" id="A0AA35NFW2"/>
<evidence type="ECO:0000313" key="3">
    <source>
        <dbReference type="EMBL" id="CAI4039197.1"/>
    </source>
</evidence>
<protein>
    <recommendedName>
        <fullName evidence="2">FHA domain-containing protein</fullName>
    </recommendedName>
</protein>
<dbReference type="GeneID" id="80918408"/>
<sequence>MGDIRTFVFAVEDTETTHGLCKIIGRSSLFDQKSLGRPNNLYFDEPELSRKHAMLCIKTPKPKIQSVPSIEQLRICIRDLNNKSGTVNLVSDGPDDEIDLKSGDTFGLIALANHSLRDNHYLAAKLILQIELEYFDEQKDIVKCTITNVTSRNNDRFLSSPVHSTSFADDSNSSWYGLSEASIQTDAADECHETKTIKTRGGRFSIFSLGKRTSKKRHDASGNFVGKILETNSFEEEIDTCTDTDTTDTTEEQEEEEEEGGEQGGEIELEIIRVRRVKTRTKIEKTIDRFPKNKGITSAPQQSNSMWILLIIILLFDRLLSI</sequence>
<evidence type="ECO:0000256" key="1">
    <source>
        <dbReference type="SAM" id="MobiDB-lite"/>
    </source>
</evidence>
<gene>
    <name evidence="3" type="primary">SMKI07G1710</name>
    <name evidence="3" type="ORF">SMKI_07G1710</name>
</gene>
<dbReference type="RefSeq" id="XP_056082312.1">
    <property type="nucleotide sequence ID" value="XM_056222641.1"/>
</dbReference>
<keyword evidence="4" id="KW-1185">Reference proteome</keyword>
<name>A0AA35NFW2_SACMI</name>
<dbReference type="InterPro" id="IPR000253">
    <property type="entry name" value="FHA_dom"/>
</dbReference>
<dbReference type="Proteomes" id="UP001161438">
    <property type="component" value="Chromosome 7"/>
</dbReference>
<feature type="region of interest" description="Disordered" evidence="1">
    <location>
        <begin position="242"/>
        <end position="266"/>
    </location>
</feature>
<accession>A0AA35NFW2</accession>
<evidence type="ECO:0000259" key="2">
    <source>
        <dbReference type="Pfam" id="PF00498"/>
    </source>
</evidence>
<reference evidence="3" key="1">
    <citation type="submission" date="2022-10" db="EMBL/GenBank/DDBJ databases">
        <authorList>
            <person name="Byrne P K."/>
        </authorList>
    </citation>
    <scope>NUCLEOTIDE SEQUENCE</scope>
    <source>
        <strain evidence="3">IFO1815</strain>
    </source>
</reference>
<dbReference type="Pfam" id="PF00498">
    <property type="entry name" value="FHA"/>
    <property type="match status" value="1"/>
</dbReference>
<evidence type="ECO:0000313" key="4">
    <source>
        <dbReference type="Proteomes" id="UP001161438"/>
    </source>
</evidence>